<gene>
    <name evidence="2" type="ORF">RM539_15060</name>
</gene>
<comment type="caution">
    <text evidence="2">The sequence shown here is derived from an EMBL/GenBank/DDBJ whole genome shotgun (WGS) entry which is preliminary data.</text>
</comment>
<dbReference type="Pfam" id="PF04940">
    <property type="entry name" value="BLUF"/>
    <property type="match status" value="1"/>
</dbReference>
<dbReference type="EMBL" id="JAVRHK010000013">
    <property type="protein sequence ID" value="MDT0677904.1"/>
    <property type="molecule type" value="Genomic_DNA"/>
</dbReference>
<proteinExistence type="predicted"/>
<evidence type="ECO:0000259" key="1">
    <source>
        <dbReference type="PROSITE" id="PS50925"/>
    </source>
</evidence>
<dbReference type="Gene3D" id="3.30.70.100">
    <property type="match status" value="1"/>
</dbReference>
<organism evidence="2 3">
    <name type="scientific">Autumnicola musiva</name>
    <dbReference type="NCBI Taxonomy" id="3075589"/>
    <lineage>
        <taxon>Bacteria</taxon>
        <taxon>Pseudomonadati</taxon>
        <taxon>Bacteroidota</taxon>
        <taxon>Flavobacteriia</taxon>
        <taxon>Flavobacteriales</taxon>
        <taxon>Flavobacteriaceae</taxon>
        <taxon>Autumnicola</taxon>
    </lineage>
</organism>
<dbReference type="PROSITE" id="PS50925">
    <property type="entry name" value="BLUF"/>
    <property type="match status" value="1"/>
</dbReference>
<dbReference type="InterPro" id="IPR036046">
    <property type="entry name" value="Acylphosphatase-like_dom_sf"/>
</dbReference>
<accession>A0ABU3D8R3</accession>
<sequence length="118" mass="13629">MKYAFCYVSTASMDLNETILKNLMDQTLQQNLKNNIKGILLFSDGNFFQVLEGEKSFLLQLYSKIEKDPRHQGLIQIVGKDISHGAYDSYETRVLEEDIKYDAPKLLEEYVKPLKGMD</sequence>
<dbReference type="InterPro" id="IPR007024">
    <property type="entry name" value="BLUF_domain"/>
</dbReference>
<name>A0ABU3D8R3_9FLAO</name>
<keyword evidence="3" id="KW-1185">Reference proteome</keyword>
<evidence type="ECO:0000313" key="3">
    <source>
        <dbReference type="Proteomes" id="UP001262582"/>
    </source>
</evidence>
<dbReference type="RefSeq" id="WP_311504246.1">
    <property type="nucleotide sequence ID" value="NZ_JAVRHK010000013.1"/>
</dbReference>
<evidence type="ECO:0000313" key="2">
    <source>
        <dbReference type="EMBL" id="MDT0677904.1"/>
    </source>
</evidence>
<protein>
    <submittedName>
        <fullName evidence="2">BLUF domain-containing protein</fullName>
    </submittedName>
</protein>
<reference evidence="2 3" key="1">
    <citation type="submission" date="2023-09" db="EMBL/GenBank/DDBJ databases">
        <authorList>
            <person name="Rey-Velasco X."/>
        </authorList>
    </citation>
    <scope>NUCLEOTIDE SEQUENCE [LARGE SCALE GENOMIC DNA]</scope>
    <source>
        <strain evidence="2 3">F117</strain>
    </source>
</reference>
<dbReference type="SUPFAM" id="SSF54975">
    <property type="entry name" value="Acylphosphatase/BLUF domain-like"/>
    <property type="match status" value="1"/>
</dbReference>
<dbReference type="Proteomes" id="UP001262582">
    <property type="component" value="Unassembled WGS sequence"/>
</dbReference>
<dbReference type="SMART" id="SM01034">
    <property type="entry name" value="BLUF"/>
    <property type="match status" value="1"/>
</dbReference>
<feature type="domain" description="BLUF" evidence="1">
    <location>
        <begin position="2"/>
        <end position="93"/>
    </location>
</feature>